<dbReference type="Pfam" id="PF12654">
    <property type="entry name" value="DUF3786"/>
    <property type="match status" value="1"/>
</dbReference>
<dbReference type="RefSeq" id="WP_170920284.1">
    <property type="nucleotide sequence ID" value="NZ_FWXF01000002.1"/>
</dbReference>
<accession>A0A1W1X4B4</accession>
<evidence type="ECO:0000259" key="1">
    <source>
        <dbReference type="Pfam" id="PF12654"/>
    </source>
</evidence>
<dbReference type="EMBL" id="FWXF01000002">
    <property type="protein sequence ID" value="SMC18732.1"/>
    <property type="molecule type" value="Genomic_DNA"/>
</dbReference>
<sequence>MATENPKRWMLCHTLANRFEADLLSDALEKEGIPVLLRSFEETAYDGLFVPQRGWGQILVPAQEITRARAVIAPLLETFQSRGPYQSLEKLDPLLWERLKKEDPKEVCRRAQVQWMEDRNAYRIPFLNGAYACRPQDETLSVLEELPSSKLDFQTGLVVLHYLLEARPEPLEGRWISEKEIPGGLQFFAGPHAFPLPWVLRSLDHDLDRFCEAAEIMGGTPVDAGDAAYRFWVLPRIPIQAVFWAGDDEFQASLGLRFDPSISRQLESLDTIWALANLFCRQLRAAALDGE</sequence>
<feature type="domain" description="DUF3786" evidence="1">
    <location>
        <begin position="103"/>
        <end position="281"/>
    </location>
</feature>
<keyword evidence="3" id="KW-1185">Reference proteome</keyword>
<dbReference type="InterPro" id="IPR024264">
    <property type="entry name" value="DUF3786"/>
</dbReference>
<dbReference type="Proteomes" id="UP000192783">
    <property type="component" value="Unassembled WGS sequence"/>
</dbReference>
<organism evidence="2 3">
    <name type="scientific">Desulfacinum hydrothermale DSM 13146</name>
    <dbReference type="NCBI Taxonomy" id="1121390"/>
    <lineage>
        <taxon>Bacteria</taxon>
        <taxon>Pseudomonadati</taxon>
        <taxon>Thermodesulfobacteriota</taxon>
        <taxon>Syntrophobacteria</taxon>
        <taxon>Syntrophobacterales</taxon>
        <taxon>Syntrophobacteraceae</taxon>
        <taxon>Desulfacinum</taxon>
    </lineage>
</organism>
<name>A0A1W1X4B4_9BACT</name>
<evidence type="ECO:0000313" key="2">
    <source>
        <dbReference type="EMBL" id="SMC18732.1"/>
    </source>
</evidence>
<dbReference type="STRING" id="1121390.SAMN02746041_00513"/>
<reference evidence="2 3" key="1">
    <citation type="submission" date="2017-04" db="EMBL/GenBank/DDBJ databases">
        <authorList>
            <person name="Afonso C.L."/>
            <person name="Miller P.J."/>
            <person name="Scott M.A."/>
            <person name="Spackman E."/>
            <person name="Goraichik I."/>
            <person name="Dimitrov K.M."/>
            <person name="Suarez D.L."/>
            <person name="Swayne D.E."/>
        </authorList>
    </citation>
    <scope>NUCLEOTIDE SEQUENCE [LARGE SCALE GENOMIC DNA]</scope>
    <source>
        <strain evidence="2 3">DSM 13146</strain>
    </source>
</reference>
<gene>
    <name evidence="2" type="ORF">SAMN02746041_00513</name>
</gene>
<dbReference type="AlphaFoldDB" id="A0A1W1X4B4"/>
<proteinExistence type="predicted"/>
<evidence type="ECO:0000313" key="3">
    <source>
        <dbReference type="Proteomes" id="UP000192783"/>
    </source>
</evidence>
<protein>
    <recommendedName>
        <fullName evidence="1">DUF3786 domain-containing protein</fullName>
    </recommendedName>
</protein>